<evidence type="ECO:0000313" key="4">
    <source>
        <dbReference type="Proteomes" id="UP000031967"/>
    </source>
</evidence>
<dbReference type="PANTHER" id="PTHR43308:SF5">
    <property type="entry name" value="S-LAYER PROTEIN _ PEPTIDOGLYCAN ENDO-BETA-N-ACETYLGLUCOSAMINIDASE"/>
    <property type="match status" value="1"/>
</dbReference>
<keyword evidence="4" id="KW-1185">Reference proteome</keyword>
<evidence type="ECO:0000259" key="2">
    <source>
        <dbReference type="PROSITE" id="PS51272"/>
    </source>
</evidence>
<proteinExistence type="predicted"/>
<name>A0ABR5AGE4_9BACL</name>
<feature type="chain" id="PRO_5046972841" description="SLH domain-containing protein" evidence="1">
    <location>
        <begin position="24"/>
        <end position="212"/>
    </location>
</feature>
<protein>
    <recommendedName>
        <fullName evidence="2">SLH domain-containing protein</fullName>
    </recommendedName>
</protein>
<gene>
    <name evidence="3" type="ORF">SD70_15730</name>
</gene>
<dbReference type="Pfam" id="PF00395">
    <property type="entry name" value="SLH"/>
    <property type="match status" value="2"/>
</dbReference>
<dbReference type="InterPro" id="IPR001119">
    <property type="entry name" value="SLH_dom"/>
</dbReference>
<evidence type="ECO:0000256" key="1">
    <source>
        <dbReference type="SAM" id="SignalP"/>
    </source>
</evidence>
<feature type="domain" description="SLH" evidence="2">
    <location>
        <begin position="46"/>
        <end position="109"/>
    </location>
</feature>
<feature type="signal peptide" evidence="1">
    <location>
        <begin position="1"/>
        <end position="23"/>
    </location>
</feature>
<dbReference type="PROSITE" id="PS51272">
    <property type="entry name" value="SLH"/>
    <property type="match status" value="2"/>
</dbReference>
<dbReference type="RefSeq" id="WP_041048488.1">
    <property type="nucleotide sequence ID" value="NZ_JXAK01000026.1"/>
</dbReference>
<accession>A0ABR5AGE4</accession>
<dbReference type="InterPro" id="IPR051465">
    <property type="entry name" value="Cell_Envelope_Struct_Comp"/>
</dbReference>
<comment type="caution">
    <text evidence="3">The sequence shown here is derived from an EMBL/GenBank/DDBJ whole genome shotgun (WGS) entry which is preliminary data.</text>
</comment>
<dbReference type="EMBL" id="JXAK01000026">
    <property type="protein sequence ID" value="KIL40125.1"/>
    <property type="molecule type" value="Genomic_DNA"/>
</dbReference>
<sequence length="212" mass="22133">MKRVLSAVLAAATIISTSSVAFAEDNVSKSVYGGPRCDKGVKLGNKHCVPFDVPDNSPVSSSIVHLVQAGLMVGYEDGSFRPDNPLNMAEAATVLLRLLGMPPKEDTADWAAAAIADAAKLGLVPVDTQADAPLTRLKVAIVLAKALKLKPSTDALPFTDLSGLSDEEKGLLAALVKAGIFSADAGKEFGPDTTITRGEMASIIERVLAKYK</sequence>
<organism evidence="3 4">
    <name type="scientific">Gordoniibacillus kamchatkensis</name>
    <dbReference type="NCBI Taxonomy" id="1590651"/>
    <lineage>
        <taxon>Bacteria</taxon>
        <taxon>Bacillati</taxon>
        <taxon>Bacillota</taxon>
        <taxon>Bacilli</taxon>
        <taxon>Bacillales</taxon>
        <taxon>Paenibacillaceae</taxon>
        <taxon>Gordoniibacillus</taxon>
    </lineage>
</organism>
<reference evidence="3 4" key="1">
    <citation type="submission" date="2014-12" db="EMBL/GenBank/DDBJ databases">
        <title>Draft genome sequence of Paenibacillus kamchatkensis strain B-2647.</title>
        <authorList>
            <person name="Karlyshev A.V."/>
            <person name="Kudryashova E.B."/>
        </authorList>
    </citation>
    <scope>NUCLEOTIDE SEQUENCE [LARGE SCALE GENOMIC DNA]</scope>
    <source>
        <strain evidence="3 4">VKM B-2647</strain>
    </source>
</reference>
<feature type="domain" description="SLH" evidence="2">
    <location>
        <begin position="155"/>
        <end position="212"/>
    </location>
</feature>
<evidence type="ECO:0000313" key="3">
    <source>
        <dbReference type="EMBL" id="KIL40125.1"/>
    </source>
</evidence>
<dbReference type="Proteomes" id="UP000031967">
    <property type="component" value="Unassembled WGS sequence"/>
</dbReference>
<dbReference type="PANTHER" id="PTHR43308">
    <property type="entry name" value="OUTER MEMBRANE PROTEIN ALPHA-RELATED"/>
    <property type="match status" value="1"/>
</dbReference>
<keyword evidence="1" id="KW-0732">Signal</keyword>